<evidence type="ECO:0000259" key="2">
    <source>
        <dbReference type="Pfam" id="PF00975"/>
    </source>
</evidence>
<dbReference type="InterPro" id="IPR012223">
    <property type="entry name" value="TEII"/>
</dbReference>
<dbReference type="InterPro" id="IPR029058">
    <property type="entry name" value="AB_hydrolase_fold"/>
</dbReference>
<comment type="caution">
    <text evidence="3">The sequence shown here is derived from an EMBL/GenBank/DDBJ whole genome shotgun (WGS) entry which is preliminary data.</text>
</comment>
<dbReference type="Pfam" id="PF00975">
    <property type="entry name" value="Thioesterase"/>
    <property type="match status" value="1"/>
</dbReference>
<evidence type="ECO:0000313" key="4">
    <source>
        <dbReference type="Proteomes" id="UP001180845"/>
    </source>
</evidence>
<sequence length="195" mass="21863">MQYPGRQDRRSEPFIDDIDELADLVADELRPWQNSRTALFGHSMGAVLAFEVAQRLDTPPMALFASGRRAPSRYREERVHLQDDEGLIAEMRELSGTAPWVLGDEELLRLILPAVRSDYRAIETYRCAPGATVDCPIVVLTGDADPKVTLEEAEAWSEHTSVEAQVHVFPGGHFYLAEQQDEVLRVLTAHLRPGV</sequence>
<evidence type="ECO:0000256" key="1">
    <source>
        <dbReference type="ARBA" id="ARBA00007169"/>
    </source>
</evidence>
<name>A0AAE3ZIS3_9ACTN</name>
<dbReference type="EMBL" id="JAVDXW010000001">
    <property type="protein sequence ID" value="MDR7303674.1"/>
    <property type="molecule type" value="Genomic_DNA"/>
</dbReference>
<dbReference type="AlphaFoldDB" id="A0AAE3ZIS3"/>
<dbReference type="PANTHER" id="PTHR11487">
    <property type="entry name" value="THIOESTERASE"/>
    <property type="match status" value="1"/>
</dbReference>
<dbReference type="InterPro" id="IPR001031">
    <property type="entry name" value="Thioesterase"/>
</dbReference>
<dbReference type="GO" id="GO:0008610">
    <property type="term" value="P:lipid biosynthetic process"/>
    <property type="evidence" value="ECO:0007669"/>
    <property type="project" value="TreeGrafter"/>
</dbReference>
<gene>
    <name evidence="3" type="ORF">JOF55_003855</name>
</gene>
<dbReference type="PANTHER" id="PTHR11487:SF0">
    <property type="entry name" value="S-ACYL FATTY ACID SYNTHASE THIOESTERASE, MEDIUM CHAIN"/>
    <property type="match status" value="1"/>
</dbReference>
<organism evidence="3 4">
    <name type="scientific">Haloactinomyces albus</name>
    <dbReference type="NCBI Taxonomy" id="1352928"/>
    <lineage>
        <taxon>Bacteria</taxon>
        <taxon>Bacillati</taxon>
        <taxon>Actinomycetota</taxon>
        <taxon>Actinomycetes</taxon>
        <taxon>Actinopolysporales</taxon>
        <taxon>Actinopolysporaceae</taxon>
        <taxon>Haloactinomyces</taxon>
    </lineage>
</organism>
<feature type="domain" description="Thioesterase" evidence="2">
    <location>
        <begin position="2"/>
        <end position="189"/>
    </location>
</feature>
<evidence type="ECO:0000313" key="3">
    <source>
        <dbReference type="EMBL" id="MDR7303674.1"/>
    </source>
</evidence>
<protein>
    <submittedName>
        <fullName evidence="3">Surfactin synthase thioesterase subunit</fullName>
    </submittedName>
</protein>
<dbReference type="SUPFAM" id="SSF53474">
    <property type="entry name" value="alpha/beta-Hydrolases"/>
    <property type="match status" value="1"/>
</dbReference>
<accession>A0AAE3ZIS3</accession>
<proteinExistence type="inferred from homology"/>
<keyword evidence="4" id="KW-1185">Reference proteome</keyword>
<dbReference type="Gene3D" id="3.40.50.1820">
    <property type="entry name" value="alpha/beta hydrolase"/>
    <property type="match status" value="1"/>
</dbReference>
<dbReference type="Proteomes" id="UP001180845">
    <property type="component" value="Unassembled WGS sequence"/>
</dbReference>
<reference evidence="3" key="1">
    <citation type="submission" date="2023-07" db="EMBL/GenBank/DDBJ databases">
        <title>Sequencing the genomes of 1000 actinobacteria strains.</title>
        <authorList>
            <person name="Klenk H.-P."/>
        </authorList>
    </citation>
    <scope>NUCLEOTIDE SEQUENCE</scope>
    <source>
        <strain evidence="3">DSM 45977</strain>
    </source>
</reference>
<comment type="similarity">
    <text evidence="1">Belongs to the thioesterase family.</text>
</comment>